<dbReference type="Proteomes" id="UP001447188">
    <property type="component" value="Unassembled WGS sequence"/>
</dbReference>
<keyword evidence="1" id="KW-0732">Signal</keyword>
<evidence type="ECO:0000256" key="1">
    <source>
        <dbReference type="SAM" id="SignalP"/>
    </source>
</evidence>
<evidence type="ECO:0000313" key="2">
    <source>
        <dbReference type="EMBL" id="KAL0631152.1"/>
    </source>
</evidence>
<keyword evidence="3" id="KW-1185">Reference proteome</keyword>
<comment type="caution">
    <text evidence="2">The sequence shown here is derived from an EMBL/GenBank/DDBJ whole genome shotgun (WGS) entry which is preliminary data.</text>
</comment>
<organism evidence="2 3">
    <name type="scientific">Discina gigas</name>
    <dbReference type="NCBI Taxonomy" id="1032678"/>
    <lineage>
        <taxon>Eukaryota</taxon>
        <taxon>Fungi</taxon>
        <taxon>Dikarya</taxon>
        <taxon>Ascomycota</taxon>
        <taxon>Pezizomycotina</taxon>
        <taxon>Pezizomycetes</taxon>
        <taxon>Pezizales</taxon>
        <taxon>Discinaceae</taxon>
        <taxon>Discina</taxon>
    </lineage>
</organism>
<accession>A0ABR3G611</accession>
<feature type="signal peptide" evidence="1">
    <location>
        <begin position="1"/>
        <end position="18"/>
    </location>
</feature>
<name>A0ABR3G611_9PEZI</name>
<feature type="chain" id="PRO_5046306564" evidence="1">
    <location>
        <begin position="19"/>
        <end position="183"/>
    </location>
</feature>
<proteinExistence type="predicted"/>
<reference evidence="2 3" key="1">
    <citation type="submission" date="2024-02" db="EMBL/GenBank/DDBJ databases">
        <title>Discinaceae phylogenomics.</title>
        <authorList>
            <person name="Dirks A.C."/>
            <person name="James T.Y."/>
        </authorList>
    </citation>
    <scope>NUCLEOTIDE SEQUENCE [LARGE SCALE GENOMIC DNA]</scope>
    <source>
        <strain evidence="2 3">ACD0624</strain>
    </source>
</reference>
<sequence length="183" mass="19931">MLSKFFIHAAVLATSVLAVALPAPALTPVDMSSISNPISVCEQRGIDVRGPIPSDAKPTEGGFTFEADSDAAHWARAQIALASSPDLEKRAYANIGIGMFAQNLCNGQGAWFDNVQYDVQHVDHVNFYSVGISYRGLRNNEHLDFSRLSGSDWCGTYLYSAGFQTGVGCFNSQTINCFRLWQT</sequence>
<protein>
    <submittedName>
        <fullName evidence="2">Uncharacterized protein</fullName>
    </submittedName>
</protein>
<gene>
    <name evidence="2" type="ORF">Q9L58_009995</name>
</gene>
<dbReference type="EMBL" id="JBBBZM010000291">
    <property type="protein sequence ID" value="KAL0631152.1"/>
    <property type="molecule type" value="Genomic_DNA"/>
</dbReference>
<evidence type="ECO:0000313" key="3">
    <source>
        <dbReference type="Proteomes" id="UP001447188"/>
    </source>
</evidence>